<proteinExistence type="predicted"/>
<dbReference type="Gene3D" id="3.40.50.720">
    <property type="entry name" value="NAD(P)-binding Rossmann-like Domain"/>
    <property type="match status" value="1"/>
</dbReference>
<dbReference type="PANTHER" id="PTHR45348">
    <property type="entry name" value="HYPOTHETICAL OXIDOREDUCTASE (EUROFUNG)"/>
    <property type="match status" value="1"/>
</dbReference>
<keyword evidence="1" id="KW-0560">Oxidoreductase</keyword>
<protein>
    <submittedName>
        <fullName evidence="2">Uncharacterized protein</fullName>
    </submittedName>
</protein>
<dbReference type="GO" id="GO:0016651">
    <property type="term" value="F:oxidoreductase activity, acting on NAD(P)H"/>
    <property type="evidence" value="ECO:0007669"/>
    <property type="project" value="InterPro"/>
</dbReference>
<gene>
    <name evidence="2" type="ORF">ACJ72_04102</name>
</gene>
<dbReference type="EMBL" id="LGUA01000454">
    <property type="protein sequence ID" value="OAX81558.1"/>
    <property type="molecule type" value="Genomic_DNA"/>
</dbReference>
<evidence type="ECO:0000313" key="3">
    <source>
        <dbReference type="Proteomes" id="UP000091918"/>
    </source>
</evidence>
<organism evidence="2 3">
    <name type="scientific">Emergomyces africanus</name>
    <dbReference type="NCBI Taxonomy" id="1955775"/>
    <lineage>
        <taxon>Eukaryota</taxon>
        <taxon>Fungi</taxon>
        <taxon>Dikarya</taxon>
        <taxon>Ascomycota</taxon>
        <taxon>Pezizomycotina</taxon>
        <taxon>Eurotiomycetes</taxon>
        <taxon>Eurotiomycetidae</taxon>
        <taxon>Onygenales</taxon>
        <taxon>Ajellomycetaceae</taxon>
        <taxon>Emergomyces</taxon>
    </lineage>
</organism>
<name>A0A1B7NXP1_9EURO</name>
<sequence>MSQSRTLFWCLFMEAAWRRVQWRFSLQNCADTVSDYHDKDVGLKIREHTKNNLHLGYDTIGSAKTSAVCCEALSSKPDGKYKSTNSPQMERPDVESSLMVVYRAINEEFRVGAHVFPAKLEDF</sequence>
<keyword evidence="3" id="KW-1185">Reference proteome</keyword>
<dbReference type="OrthoDB" id="48317at2759"/>
<dbReference type="AlphaFoldDB" id="A0A1B7NXP1"/>
<dbReference type="InterPro" id="IPR047122">
    <property type="entry name" value="Trans-enoyl_RdTase-like"/>
</dbReference>
<comment type="caution">
    <text evidence="2">The sequence shown here is derived from an EMBL/GenBank/DDBJ whole genome shotgun (WGS) entry which is preliminary data.</text>
</comment>
<dbReference type="STRING" id="1658172.A0A1B7NXP1"/>
<dbReference type="PANTHER" id="PTHR45348:SF2">
    <property type="entry name" value="ZINC-TYPE ALCOHOL DEHYDROGENASE-LIKE PROTEIN C2E1P3.01"/>
    <property type="match status" value="1"/>
</dbReference>
<reference evidence="2 3" key="1">
    <citation type="submission" date="2015-07" db="EMBL/GenBank/DDBJ databases">
        <title>Emmonsia species relationships and genome sequence.</title>
        <authorList>
            <person name="Cuomo C.A."/>
            <person name="Schwartz I.S."/>
            <person name="Kenyon C."/>
            <person name="de Hoog G.S."/>
            <person name="Govender N.P."/>
            <person name="Botha A."/>
            <person name="Moreno L."/>
            <person name="de Vries M."/>
            <person name="Munoz J.F."/>
            <person name="Stielow J.B."/>
        </authorList>
    </citation>
    <scope>NUCLEOTIDE SEQUENCE [LARGE SCALE GENOMIC DNA]</scope>
    <source>
        <strain evidence="2 3">CBS 136260</strain>
    </source>
</reference>
<dbReference type="Proteomes" id="UP000091918">
    <property type="component" value="Unassembled WGS sequence"/>
</dbReference>
<accession>A0A1B7NXP1</accession>
<evidence type="ECO:0000313" key="2">
    <source>
        <dbReference type="EMBL" id="OAX81558.1"/>
    </source>
</evidence>
<evidence type="ECO:0000256" key="1">
    <source>
        <dbReference type="ARBA" id="ARBA00023002"/>
    </source>
</evidence>